<dbReference type="AlphaFoldDB" id="A0A8J7IM72"/>
<dbReference type="GO" id="GO:0044718">
    <property type="term" value="P:siderophore transmembrane transport"/>
    <property type="evidence" value="ECO:0007669"/>
    <property type="project" value="TreeGrafter"/>
</dbReference>
<dbReference type="InterPro" id="IPR036942">
    <property type="entry name" value="Beta-barrel_TonB_sf"/>
</dbReference>
<keyword evidence="7 8" id="KW-0998">Cell outer membrane</keyword>
<keyword evidence="3 8" id="KW-1134">Transmembrane beta strand</keyword>
<evidence type="ECO:0000256" key="4">
    <source>
        <dbReference type="ARBA" id="ARBA00022692"/>
    </source>
</evidence>
<dbReference type="PANTHER" id="PTHR30069:SF29">
    <property type="entry name" value="HEMOGLOBIN AND HEMOGLOBIN-HAPTOGLOBIN-BINDING PROTEIN 1-RELATED"/>
    <property type="match status" value="1"/>
</dbReference>
<evidence type="ECO:0000256" key="2">
    <source>
        <dbReference type="ARBA" id="ARBA00022448"/>
    </source>
</evidence>
<dbReference type="Gene3D" id="2.40.170.20">
    <property type="entry name" value="TonB-dependent receptor, beta-barrel domain"/>
    <property type="match status" value="1"/>
</dbReference>
<dbReference type="InterPro" id="IPR037066">
    <property type="entry name" value="Plug_dom_sf"/>
</dbReference>
<keyword evidence="5 9" id="KW-0732">Signal</keyword>
<keyword evidence="6 8" id="KW-0472">Membrane</keyword>
<evidence type="ECO:0000256" key="6">
    <source>
        <dbReference type="ARBA" id="ARBA00023136"/>
    </source>
</evidence>
<feature type="chain" id="PRO_5035270558" evidence="9">
    <location>
        <begin position="18"/>
        <end position="748"/>
    </location>
</feature>
<evidence type="ECO:0000256" key="5">
    <source>
        <dbReference type="ARBA" id="ARBA00022729"/>
    </source>
</evidence>
<comment type="caution">
    <text evidence="10">The sequence shown here is derived from an EMBL/GenBank/DDBJ whole genome shotgun (WGS) entry which is preliminary data.</text>
</comment>
<dbReference type="GO" id="GO:0015344">
    <property type="term" value="F:siderophore uptake transmembrane transporter activity"/>
    <property type="evidence" value="ECO:0007669"/>
    <property type="project" value="TreeGrafter"/>
</dbReference>
<comment type="similarity">
    <text evidence="8">Belongs to the TonB-dependent receptor family.</text>
</comment>
<organism evidence="10 11">
    <name type="scientific">Snuella sedimenti</name>
    <dbReference type="NCBI Taxonomy" id="2798802"/>
    <lineage>
        <taxon>Bacteria</taxon>
        <taxon>Pseudomonadati</taxon>
        <taxon>Bacteroidota</taxon>
        <taxon>Flavobacteriia</taxon>
        <taxon>Flavobacteriales</taxon>
        <taxon>Flavobacteriaceae</taxon>
        <taxon>Snuella</taxon>
    </lineage>
</organism>
<dbReference type="Gene3D" id="2.170.130.10">
    <property type="entry name" value="TonB-dependent receptor, plug domain"/>
    <property type="match status" value="1"/>
</dbReference>
<dbReference type="InterPro" id="IPR039426">
    <property type="entry name" value="TonB-dep_rcpt-like"/>
</dbReference>
<reference evidence="10" key="1">
    <citation type="submission" date="2020-12" db="EMBL/GenBank/DDBJ databases">
        <title>Snuella sp. nov., isolated from sediment in Incheon.</title>
        <authorList>
            <person name="Kim W."/>
        </authorList>
    </citation>
    <scope>NUCLEOTIDE SEQUENCE</scope>
    <source>
        <strain evidence="10">CAU 1569</strain>
    </source>
</reference>
<dbReference type="PANTHER" id="PTHR30069">
    <property type="entry name" value="TONB-DEPENDENT OUTER MEMBRANE RECEPTOR"/>
    <property type="match status" value="1"/>
</dbReference>
<dbReference type="SUPFAM" id="SSF56935">
    <property type="entry name" value="Porins"/>
    <property type="match status" value="1"/>
</dbReference>
<protein>
    <submittedName>
        <fullName evidence="10">TonB-dependent receptor</fullName>
    </submittedName>
</protein>
<feature type="signal peptide" evidence="9">
    <location>
        <begin position="1"/>
        <end position="17"/>
    </location>
</feature>
<comment type="subcellular location">
    <subcellularLocation>
        <location evidence="1 8">Cell outer membrane</location>
        <topology evidence="1 8">Multi-pass membrane protein</topology>
    </subcellularLocation>
</comment>
<evidence type="ECO:0000313" key="11">
    <source>
        <dbReference type="Proteomes" id="UP000610931"/>
    </source>
</evidence>
<dbReference type="GO" id="GO:0009279">
    <property type="term" value="C:cell outer membrane"/>
    <property type="evidence" value="ECO:0007669"/>
    <property type="project" value="UniProtKB-SubCell"/>
</dbReference>
<gene>
    <name evidence="10" type="ORF">JF259_02765</name>
</gene>
<dbReference type="Pfam" id="PF13715">
    <property type="entry name" value="CarbopepD_reg_2"/>
    <property type="match status" value="1"/>
</dbReference>
<evidence type="ECO:0000256" key="7">
    <source>
        <dbReference type="ARBA" id="ARBA00023237"/>
    </source>
</evidence>
<keyword evidence="4 8" id="KW-0812">Transmembrane</keyword>
<dbReference type="InterPro" id="IPR008969">
    <property type="entry name" value="CarboxyPept-like_regulatory"/>
</dbReference>
<evidence type="ECO:0000256" key="3">
    <source>
        <dbReference type="ARBA" id="ARBA00022452"/>
    </source>
</evidence>
<dbReference type="EMBL" id="JAELVQ010000002">
    <property type="protein sequence ID" value="MBJ6367002.1"/>
    <property type="molecule type" value="Genomic_DNA"/>
</dbReference>
<proteinExistence type="inferred from homology"/>
<accession>A0A8J7IM72</accession>
<keyword evidence="11" id="KW-1185">Reference proteome</keyword>
<evidence type="ECO:0000256" key="8">
    <source>
        <dbReference type="PROSITE-ProRule" id="PRU01360"/>
    </source>
</evidence>
<dbReference type="SUPFAM" id="SSF49464">
    <property type="entry name" value="Carboxypeptidase regulatory domain-like"/>
    <property type="match status" value="1"/>
</dbReference>
<sequence length="748" mass="84704">MKKIITLLLFIPFISVAQEQLNGRIFIANEEDPMPLAGANVYWLHTTIGTVTDLDGNFSIPSSKDSKELIISYVGFKTDTLKINAIKPIHHYLHPTNNLDEVEVTTRKKSTLISFLNSQNLVTMNSEELLKSACCNLCESFETNPSIDVNYADALTGTRQIKMLGLTSPYILTAIESVPTVRGAAQMYGLSFVPGTWVESIQITKGTGSVISGFESIAGQINAKLQKPVEDSKVFVNIYGAGNGRFELNTHLNTKITDKLYTGLFLHGNIRDTGFDRNKDSFLDIPLAKQVNLMNRWQYVDLDKGVVSFLNVRYLNDAKQAGQTSYNPEADKFSTNYWGSDIDTKRLDVSGKLSYANQDLTYQNVDIQVNFSTHNQQSYFGRNVYNINHNNFYTRAIYSSILGSSLHKFKAGLNFSYDHYDETVGVYTNTMDYERNENSIGVFFEYNYDDLENINLTAGIRIDNSNLLGTFLTPRLNMRYTPWEQASFKTSIGSGRRSSNIFAENQNMFASSRLVNLLNSGGKIYGLDPEIAWNYGISFLQGFNLFGREADLAVDFYRTDFKNQVVVDWENPSEVSFYNLDGESYANSFQTELNYNFLEGVDLRLAYKYYDVKTQYTSGKLTKPLTPKHRFFANAAYKTKMNAKGGHWKFDTTYNWLGEQRFPSTAGNPEQYRLTDYTPTVGTLNVQITKVFAKSFEVYVGGENITNERIKSPIMGADDPFGNYFDTTFVYGPIFGSTYYAGLRYRLN</sequence>
<dbReference type="RefSeq" id="WP_199113061.1">
    <property type="nucleotide sequence ID" value="NZ_JAELVQ010000002.1"/>
</dbReference>
<keyword evidence="2 8" id="KW-0813">Transport</keyword>
<evidence type="ECO:0000313" key="10">
    <source>
        <dbReference type="EMBL" id="MBJ6367002.1"/>
    </source>
</evidence>
<keyword evidence="10" id="KW-0675">Receptor</keyword>
<name>A0A8J7IM72_9FLAO</name>
<dbReference type="Proteomes" id="UP000610931">
    <property type="component" value="Unassembled WGS sequence"/>
</dbReference>
<evidence type="ECO:0000256" key="1">
    <source>
        <dbReference type="ARBA" id="ARBA00004571"/>
    </source>
</evidence>
<dbReference type="PROSITE" id="PS52016">
    <property type="entry name" value="TONB_DEPENDENT_REC_3"/>
    <property type="match status" value="1"/>
</dbReference>
<evidence type="ECO:0000256" key="9">
    <source>
        <dbReference type="SAM" id="SignalP"/>
    </source>
</evidence>